<sequence>MDPNPPNPSFKDHVTSKQSRDNIKVPIRLKKSTSTGLFRLFTKGAPNNSKQDLQTVCKASVEPSVTAGLRDIGLEVVPCNFIRPSGLKLEPRSELETRRTPTNSEFSLSPRRGTPRKNIPEDSHPNRMTTLNECDLPRPNQAKATFQSRATKARILIKDIDESHGNHDNCLSIRSPIMSPVSPVHETGLPAFASLRLQFVVGRIAMDFESSAQWKSWLNSYSRGQFNVNNPPEHPRLSLTFTHLPAVYPDDEEKRILSSREFESVSREWIKRRAQLHLNSAMKRFGTRYGAVSFFDDDYEIFQAENGYNVMNVQRSSSIAAHTLYTTETLSIVDAEQDWRFRDNPMVTGKPHIRFFAATPLLGTNGKAIGVLSIFSRERRHSFDYDERLKLAKCGAALATELRTQLKSVQDSQPLTPAYKVSVQNSLPPITSIVMKVSPPRRDPIMKDTNFSRNPSKLEKKISQEASSSSAIKYPVFGSLVQPLDQLFTRQNSGISHMPAEHTPPSSVESNQGPTFTDENDLTTRSQRSFAVRPSADSVTLSCRTSSTSEPDSGRTSKFHYECKTVIGSVLREGSEDGENIGCDTPHSHSSLQLPSPPPKTLLINSGLRDVESTSFDLRCLHEPELRSSKEPYTSNDFTVPDPSLSSYPNPHSNKQLQFLHPNLDITVEDFLSLPDGDLLEDSEEIILSENFTSNVSEVLKIGPRDEDFSREQINGIKHDLECKFDPRDINPRNLDPSFNLRLQAKSKMPKSFLSWKFPKTEVRNPSEDASISKDTTPRSDNMNHSSMSSGISSSFVSETIQNDQKDDFFKEASRKQREPSTNDVLEAISSFRSNESLGAPQAGDFPDSSNTNQTSISNTRL</sequence>
<feature type="region of interest" description="Disordered" evidence="1">
    <location>
        <begin position="575"/>
        <end position="598"/>
    </location>
</feature>
<feature type="compositionally biased region" description="Polar residues" evidence="1">
    <location>
        <begin position="537"/>
        <end position="551"/>
    </location>
</feature>
<feature type="compositionally biased region" description="Polar residues" evidence="1">
    <location>
        <begin position="768"/>
        <end position="785"/>
    </location>
</feature>
<dbReference type="PANTHER" id="PTHR43102">
    <property type="entry name" value="SLR1143 PROTEIN"/>
    <property type="match status" value="1"/>
</dbReference>
<evidence type="ECO:0000256" key="1">
    <source>
        <dbReference type="SAM" id="MobiDB-lite"/>
    </source>
</evidence>
<accession>A0A420J158</accession>
<feature type="compositionally biased region" description="Low complexity" evidence="1">
    <location>
        <begin position="849"/>
        <end position="862"/>
    </location>
</feature>
<feature type="region of interest" description="Disordered" evidence="1">
    <location>
        <begin position="92"/>
        <end position="138"/>
    </location>
</feature>
<dbReference type="PANTHER" id="PTHR43102:SF2">
    <property type="entry name" value="GAF DOMAIN-CONTAINING PROTEIN"/>
    <property type="match status" value="1"/>
</dbReference>
<feature type="compositionally biased region" description="Low complexity" evidence="1">
    <location>
        <begin position="786"/>
        <end position="798"/>
    </location>
</feature>
<dbReference type="EMBL" id="MCBR01003550">
    <property type="protein sequence ID" value="RKF80530.1"/>
    <property type="molecule type" value="Genomic_DNA"/>
</dbReference>
<reference evidence="2 3" key="1">
    <citation type="journal article" date="2018" name="BMC Genomics">
        <title>Comparative genome analyses reveal sequence features reflecting distinct modes of host-adaptation between dicot and monocot powdery mildew.</title>
        <authorList>
            <person name="Wu Y."/>
            <person name="Ma X."/>
            <person name="Pan Z."/>
            <person name="Kale S.D."/>
            <person name="Song Y."/>
            <person name="King H."/>
            <person name="Zhang Q."/>
            <person name="Presley C."/>
            <person name="Deng X."/>
            <person name="Wei C.I."/>
            <person name="Xiao S."/>
        </authorList>
    </citation>
    <scope>NUCLEOTIDE SEQUENCE [LARGE SCALE GENOMIC DNA]</scope>
    <source>
        <strain evidence="2">UCSC1</strain>
    </source>
</reference>
<feature type="region of interest" description="Disordered" evidence="1">
    <location>
        <begin position="495"/>
        <end position="557"/>
    </location>
</feature>
<comment type="caution">
    <text evidence="2">The sequence shown here is derived from an EMBL/GenBank/DDBJ whole genome shotgun (WGS) entry which is preliminary data.</text>
</comment>
<dbReference type="SUPFAM" id="SSF55781">
    <property type="entry name" value="GAF domain-like"/>
    <property type="match status" value="1"/>
</dbReference>
<dbReference type="InterPro" id="IPR029016">
    <property type="entry name" value="GAF-like_dom_sf"/>
</dbReference>
<organism evidence="2 3">
    <name type="scientific">Golovinomyces cichoracearum</name>
    <dbReference type="NCBI Taxonomy" id="62708"/>
    <lineage>
        <taxon>Eukaryota</taxon>
        <taxon>Fungi</taxon>
        <taxon>Dikarya</taxon>
        <taxon>Ascomycota</taxon>
        <taxon>Pezizomycotina</taxon>
        <taxon>Leotiomycetes</taxon>
        <taxon>Erysiphales</taxon>
        <taxon>Erysiphaceae</taxon>
        <taxon>Golovinomyces</taxon>
    </lineage>
</organism>
<evidence type="ECO:0000313" key="3">
    <source>
        <dbReference type="Proteomes" id="UP000285405"/>
    </source>
</evidence>
<protein>
    <submittedName>
        <fullName evidence="2">Putative gaf domain-containing protein</fullName>
    </submittedName>
</protein>
<feature type="region of interest" description="Disordered" evidence="1">
    <location>
        <begin position="764"/>
        <end position="862"/>
    </location>
</feature>
<proteinExistence type="predicted"/>
<dbReference type="AlphaFoldDB" id="A0A420J158"/>
<evidence type="ECO:0000313" key="2">
    <source>
        <dbReference type="EMBL" id="RKF80530.1"/>
    </source>
</evidence>
<dbReference type="Proteomes" id="UP000285405">
    <property type="component" value="Unassembled WGS sequence"/>
</dbReference>
<dbReference type="OrthoDB" id="303614at2759"/>
<feature type="region of interest" description="Disordered" evidence="1">
    <location>
        <begin position="1"/>
        <end position="22"/>
    </location>
</feature>
<gene>
    <name evidence="2" type="ORF">GcC1_035008</name>
</gene>
<feature type="compositionally biased region" description="Polar residues" evidence="1">
    <location>
        <begin position="504"/>
        <end position="529"/>
    </location>
</feature>
<feature type="region of interest" description="Disordered" evidence="1">
    <location>
        <begin position="441"/>
        <end position="464"/>
    </location>
</feature>
<feature type="compositionally biased region" description="Basic and acidic residues" evidence="1">
    <location>
        <begin position="804"/>
        <end position="821"/>
    </location>
</feature>
<name>A0A420J158_9PEZI</name>
<dbReference type="Gene3D" id="3.30.450.40">
    <property type="match status" value="1"/>
</dbReference>
<feature type="compositionally biased region" description="Basic and acidic residues" evidence="1">
    <location>
        <begin position="10"/>
        <end position="22"/>
    </location>
</feature>